<evidence type="ECO:0000313" key="1">
    <source>
        <dbReference type="EMBL" id="AEB86108.1"/>
    </source>
</evidence>
<accession>F4GF04</accession>
<protein>
    <submittedName>
        <fullName evidence="1">Uncharacterized protein</fullName>
    </submittedName>
</protein>
<dbReference type="Proteomes" id="UP000007938">
    <property type="component" value="Chromosome"/>
</dbReference>
<reference evidence="1 2" key="1">
    <citation type="journal article" date="2011" name="J. Bacteriol.">
        <title>Genome Sequences of Alicycliphilus denitrificans Strains BC and K601T.</title>
        <authorList>
            <person name="Oosterkamp M.J."/>
            <person name="Veuskens T."/>
            <person name="Plugge C.M."/>
            <person name="Langenhoff A.A."/>
            <person name="Gerritse J."/>
            <person name="van Berkel W.J."/>
            <person name="Pieper D.H."/>
            <person name="Junca H."/>
            <person name="Goodwin L.A."/>
            <person name="Daligault H.E."/>
            <person name="Bruce D.C."/>
            <person name="Detter J.C."/>
            <person name="Tapia R."/>
            <person name="Han C.S."/>
            <person name="Land M.L."/>
            <person name="Hauser L.J."/>
            <person name="Smidt H."/>
            <person name="Stams A.J."/>
        </authorList>
    </citation>
    <scope>NUCLEOTIDE SEQUENCE [LARGE SCALE GENOMIC DNA]</scope>
    <source>
        <strain evidence="2">DSM 14773 / CIP 107495 / K601</strain>
    </source>
</reference>
<dbReference type="KEGG" id="adk:Alide2_3783"/>
<evidence type="ECO:0000313" key="2">
    <source>
        <dbReference type="Proteomes" id="UP000007938"/>
    </source>
</evidence>
<gene>
    <name evidence="1" type="ordered locus">Alide2_3783</name>
</gene>
<dbReference type="HOGENOM" id="CLU_211870_2_0_4"/>
<dbReference type="eggNOG" id="ENOG5033H6Z">
    <property type="taxonomic scope" value="Bacteria"/>
</dbReference>
<keyword evidence="2" id="KW-1185">Reference proteome</keyword>
<sequence>MRAAHKRWIAAALALAVLLAVFALYLQPEFMRTLADQIWACF</sequence>
<dbReference type="AlphaFoldDB" id="F4GF04"/>
<name>F4GF04_ALIDK</name>
<proteinExistence type="predicted"/>
<reference evidence="1 2" key="2">
    <citation type="submission" date="2011-04" db="EMBL/GenBank/DDBJ databases">
        <title>Complete sequence of chromosome of Alicycliphilus denitrificans K601.</title>
        <authorList>
            <consortium name="US DOE Joint Genome Institute"/>
            <person name="Lucas S."/>
            <person name="Han J."/>
            <person name="Lapidus A."/>
            <person name="Cheng J.-F."/>
            <person name="Goodwin L."/>
            <person name="Pitluck S."/>
            <person name="Peters L."/>
            <person name="Zeytun A."/>
            <person name="Detter J.C."/>
            <person name="Han C."/>
            <person name="Tapia R."/>
            <person name="Land M."/>
            <person name="Hauser L."/>
            <person name="Kyrpides N."/>
            <person name="Ivanova N."/>
            <person name="Mikhailova N."/>
            <person name="Pagani I."/>
            <person name="Oosterkamp M."/>
            <person name="Pieper D."/>
            <person name="van Berkel W."/>
            <person name="Langenhoff A."/>
            <person name="Smidt H."/>
            <person name="Stams A."/>
            <person name="Woyke T."/>
        </authorList>
    </citation>
    <scope>NUCLEOTIDE SEQUENCE [LARGE SCALE GENOMIC DNA]</scope>
    <source>
        <strain evidence="2">DSM 14773 / CIP 107495 / K601</strain>
    </source>
</reference>
<organism evidence="1 2">
    <name type="scientific">Alicycliphilus denitrificans (strain DSM 14773 / CIP 107495 / K601)</name>
    <dbReference type="NCBI Taxonomy" id="596154"/>
    <lineage>
        <taxon>Bacteria</taxon>
        <taxon>Pseudomonadati</taxon>
        <taxon>Pseudomonadota</taxon>
        <taxon>Betaproteobacteria</taxon>
        <taxon>Burkholderiales</taxon>
        <taxon>Comamonadaceae</taxon>
        <taxon>Alicycliphilus</taxon>
    </lineage>
</organism>
<dbReference type="EMBL" id="CP002657">
    <property type="protein sequence ID" value="AEB86108.1"/>
    <property type="molecule type" value="Genomic_DNA"/>
</dbReference>
<dbReference type="RefSeq" id="WP_013517989.1">
    <property type="nucleotide sequence ID" value="NC_015422.1"/>
</dbReference>